<reference evidence="1 2" key="1">
    <citation type="submission" date="2014-04" db="EMBL/GenBank/DDBJ databases">
        <authorList>
            <consortium name="DOE Joint Genome Institute"/>
            <person name="Kuo A."/>
            <person name="Kohler A."/>
            <person name="Nagy L.G."/>
            <person name="Floudas D."/>
            <person name="Copeland A."/>
            <person name="Barry K.W."/>
            <person name="Cichocki N."/>
            <person name="Veneault-Fourrey C."/>
            <person name="LaButti K."/>
            <person name="Lindquist E.A."/>
            <person name="Lipzen A."/>
            <person name="Lundell T."/>
            <person name="Morin E."/>
            <person name="Murat C."/>
            <person name="Sun H."/>
            <person name="Tunlid A."/>
            <person name="Henrissat B."/>
            <person name="Grigoriev I.V."/>
            <person name="Hibbett D.S."/>
            <person name="Martin F."/>
            <person name="Nordberg H.P."/>
            <person name="Cantor M.N."/>
            <person name="Hua S.X."/>
        </authorList>
    </citation>
    <scope>NUCLEOTIDE SEQUENCE [LARGE SCALE GENOMIC DNA]</scope>
    <source>
        <strain evidence="1 2">LaAM-08-1</strain>
    </source>
</reference>
<organism evidence="1 2">
    <name type="scientific">Laccaria amethystina LaAM-08-1</name>
    <dbReference type="NCBI Taxonomy" id="1095629"/>
    <lineage>
        <taxon>Eukaryota</taxon>
        <taxon>Fungi</taxon>
        <taxon>Dikarya</taxon>
        <taxon>Basidiomycota</taxon>
        <taxon>Agaricomycotina</taxon>
        <taxon>Agaricomycetes</taxon>
        <taxon>Agaricomycetidae</taxon>
        <taxon>Agaricales</taxon>
        <taxon>Agaricineae</taxon>
        <taxon>Hydnangiaceae</taxon>
        <taxon>Laccaria</taxon>
    </lineage>
</organism>
<protein>
    <submittedName>
        <fullName evidence="1">Uncharacterized protein</fullName>
    </submittedName>
</protein>
<name>A0A0C9XHP2_9AGAR</name>
<dbReference type="OrthoDB" id="3054371at2759"/>
<sequence length="234" mass="26918">MDITAPAYDEPNFSKITTEKLTHYKVIWQKCADHLKRELQYDEIPMNLASNDALKKWESTDHPVLPPPPYTIENVYAFYESCDKICDSVDLEEVSHRPPDLNRVSFAASLGIQFISHQLLLWIPDEEEAGKIERNGVQSALEIWLHNNPGYQAMHLQQQAAAKEDKFTCPSQDNGIETVRIKDYCSSVVNGQYYIVTSILDPDSEDDSCDVWVDDEKMQDWLECRVNVECEVEE</sequence>
<dbReference type="HOGENOM" id="CLU_1185177_0_0_1"/>
<dbReference type="EMBL" id="KN838569">
    <property type="protein sequence ID" value="KIK04466.1"/>
    <property type="molecule type" value="Genomic_DNA"/>
</dbReference>
<gene>
    <name evidence="1" type="ORF">K443DRAFT_130826</name>
</gene>
<dbReference type="Proteomes" id="UP000054477">
    <property type="component" value="Unassembled WGS sequence"/>
</dbReference>
<proteinExistence type="predicted"/>
<reference evidence="2" key="2">
    <citation type="submission" date="2015-01" db="EMBL/GenBank/DDBJ databases">
        <title>Evolutionary Origins and Diversification of the Mycorrhizal Mutualists.</title>
        <authorList>
            <consortium name="DOE Joint Genome Institute"/>
            <consortium name="Mycorrhizal Genomics Consortium"/>
            <person name="Kohler A."/>
            <person name="Kuo A."/>
            <person name="Nagy L.G."/>
            <person name="Floudas D."/>
            <person name="Copeland A."/>
            <person name="Barry K.W."/>
            <person name="Cichocki N."/>
            <person name="Veneault-Fourrey C."/>
            <person name="LaButti K."/>
            <person name="Lindquist E.A."/>
            <person name="Lipzen A."/>
            <person name="Lundell T."/>
            <person name="Morin E."/>
            <person name="Murat C."/>
            <person name="Riley R."/>
            <person name="Ohm R."/>
            <person name="Sun H."/>
            <person name="Tunlid A."/>
            <person name="Henrissat B."/>
            <person name="Grigoriev I.V."/>
            <person name="Hibbett D.S."/>
            <person name="Martin F."/>
        </authorList>
    </citation>
    <scope>NUCLEOTIDE SEQUENCE [LARGE SCALE GENOMIC DNA]</scope>
    <source>
        <strain evidence="2">LaAM-08-1</strain>
    </source>
</reference>
<dbReference type="AlphaFoldDB" id="A0A0C9XHP2"/>
<keyword evidence="2" id="KW-1185">Reference proteome</keyword>
<evidence type="ECO:0000313" key="2">
    <source>
        <dbReference type="Proteomes" id="UP000054477"/>
    </source>
</evidence>
<accession>A0A0C9XHP2</accession>
<evidence type="ECO:0000313" key="1">
    <source>
        <dbReference type="EMBL" id="KIK04466.1"/>
    </source>
</evidence>